<keyword evidence="15" id="KW-1185">Reference proteome</keyword>
<dbReference type="GO" id="GO:0003677">
    <property type="term" value="F:DNA binding"/>
    <property type="evidence" value="ECO:0007669"/>
    <property type="project" value="UniProtKB-UniRule"/>
</dbReference>
<evidence type="ECO:0000256" key="3">
    <source>
        <dbReference type="ARBA" id="ARBA00015810"/>
    </source>
</evidence>
<name>A0A1G7RDX6_9PROT</name>
<evidence type="ECO:0000256" key="4">
    <source>
        <dbReference type="ARBA" id="ARBA00022490"/>
    </source>
</evidence>
<evidence type="ECO:0000256" key="6">
    <source>
        <dbReference type="ARBA" id="ARBA00022829"/>
    </source>
</evidence>
<protein>
    <recommendedName>
        <fullName evidence="3 11">Tyrosine recombinase XerD</fullName>
    </recommendedName>
</protein>
<sequence>MTASQDALIERFLEMMAGERAAADNTLAAYGRDLRDLAGFLAARGESLAGADAGAIRAYLADLHAQGLAERTAARRIATLRQFYGFLYAEGWRADDPAQALDSPTPKRPLPKVLGEDEVDRLLAEARALEGPRGLRLAALVELLYATGLRVSELVTLPVRAARRRSDTLVIEGKGGNERMVPINQPARDALAAYLPLRPSFLPPGADAGWLFPSRTSRSGHLTRDRVAQLLKDLAVRAGIHPDRVSPHVVRHAFATHLLANGADLRSLQQMLGHADISTTQIYTHVLDARLKELVTERHPLARGLTNLTRGG</sequence>
<dbReference type="Gene3D" id="1.10.443.10">
    <property type="entry name" value="Intergrase catalytic core"/>
    <property type="match status" value="1"/>
</dbReference>
<dbReference type="GO" id="GO:0007059">
    <property type="term" value="P:chromosome segregation"/>
    <property type="evidence" value="ECO:0007669"/>
    <property type="project" value="UniProtKB-UniRule"/>
</dbReference>
<dbReference type="Pfam" id="PF02899">
    <property type="entry name" value="Phage_int_SAM_1"/>
    <property type="match status" value="1"/>
</dbReference>
<keyword evidence="7 11" id="KW-0229">DNA integration</keyword>
<comment type="subunit">
    <text evidence="11">Forms a cyclic heterotetrameric complex composed of two molecules of XerC and two molecules of XerD.</text>
</comment>
<dbReference type="GO" id="GO:0009037">
    <property type="term" value="F:tyrosine-based site-specific recombinase activity"/>
    <property type="evidence" value="ECO:0007669"/>
    <property type="project" value="UniProtKB-UniRule"/>
</dbReference>
<organism evidence="14 15">
    <name type="scientific">Limimonas halophila</name>
    <dbReference type="NCBI Taxonomy" id="1082479"/>
    <lineage>
        <taxon>Bacteria</taxon>
        <taxon>Pseudomonadati</taxon>
        <taxon>Pseudomonadota</taxon>
        <taxon>Alphaproteobacteria</taxon>
        <taxon>Rhodospirillales</taxon>
        <taxon>Rhodovibrionaceae</taxon>
        <taxon>Limimonas</taxon>
    </lineage>
</organism>
<dbReference type="HAMAP" id="MF_01807">
    <property type="entry name" value="Recomb_XerD"/>
    <property type="match status" value="1"/>
</dbReference>
<dbReference type="PANTHER" id="PTHR30349">
    <property type="entry name" value="PHAGE INTEGRASE-RELATED"/>
    <property type="match status" value="1"/>
</dbReference>
<dbReference type="GO" id="GO:0006313">
    <property type="term" value="P:DNA transposition"/>
    <property type="evidence" value="ECO:0007669"/>
    <property type="project" value="UniProtKB-UniRule"/>
</dbReference>
<reference evidence="14 15" key="1">
    <citation type="submission" date="2016-10" db="EMBL/GenBank/DDBJ databases">
        <authorList>
            <person name="de Groot N.N."/>
        </authorList>
    </citation>
    <scope>NUCLEOTIDE SEQUENCE [LARGE SCALE GENOMIC DNA]</scope>
    <source>
        <strain evidence="14 15">DSM 25584</strain>
    </source>
</reference>
<dbReference type="HAMAP" id="MF_01808">
    <property type="entry name" value="Recomb_XerC_XerD"/>
    <property type="match status" value="1"/>
</dbReference>
<dbReference type="InterPro" id="IPR011932">
    <property type="entry name" value="Recomb_XerD"/>
</dbReference>
<feature type="active site" description="O-(3'-phospho-DNA)-tyrosine intermediate" evidence="11">
    <location>
        <position position="283"/>
    </location>
</feature>
<dbReference type="Proteomes" id="UP000199415">
    <property type="component" value="Unassembled WGS sequence"/>
</dbReference>
<dbReference type="RefSeq" id="WP_090019684.1">
    <property type="nucleotide sequence ID" value="NZ_FNCE01000005.1"/>
</dbReference>
<evidence type="ECO:0000256" key="8">
    <source>
        <dbReference type="ARBA" id="ARBA00023125"/>
    </source>
</evidence>
<dbReference type="InterPro" id="IPR013762">
    <property type="entry name" value="Integrase-like_cat_sf"/>
</dbReference>
<feature type="domain" description="Tyr recombinase" evidence="12">
    <location>
        <begin position="109"/>
        <end position="296"/>
    </location>
</feature>
<evidence type="ECO:0000256" key="10">
    <source>
        <dbReference type="ARBA" id="ARBA00023306"/>
    </source>
</evidence>
<keyword evidence="5 11" id="KW-0132">Cell division</keyword>
<dbReference type="SUPFAM" id="SSF56349">
    <property type="entry name" value="DNA breaking-rejoining enzymes"/>
    <property type="match status" value="1"/>
</dbReference>
<dbReference type="STRING" id="1082479.SAMN05216241_10596"/>
<dbReference type="Pfam" id="PF00589">
    <property type="entry name" value="Phage_integrase"/>
    <property type="match status" value="1"/>
</dbReference>
<evidence type="ECO:0000256" key="11">
    <source>
        <dbReference type="HAMAP-Rule" id="MF_01807"/>
    </source>
</evidence>
<evidence type="ECO:0000256" key="7">
    <source>
        <dbReference type="ARBA" id="ARBA00022908"/>
    </source>
</evidence>
<feature type="active site" evidence="11">
    <location>
        <position position="150"/>
    </location>
</feature>
<dbReference type="GO" id="GO:0051301">
    <property type="term" value="P:cell division"/>
    <property type="evidence" value="ECO:0007669"/>
    <property type="project" value="UniProtKB-KW"/>
</dbReference>
<feature type="active site" evidence="11">
    <location>
        <position position="274"/>
    </location>
</feature>
<evidence type="ECO:0000313" key="14">
    <source>
        <dbReference type="EMBL" id="SDG08943.1"/>
    </source>
</evidence>
<dbReference type="InterPro" id="IPR044068">
    <property type="entry name" value="CB"/>
</dbReference>
<dbReference type="InterPro" id="IPR023009">
    <property type="entry name" value="Tyrosine_recombinase_XerC/XerD"/>
</dbReference>
<dbReference type="OrthoDB" id="9801717at2"/>
<evidence type="ECO:0000256" key="9">
    <source>
        <dbReference type="ARBA" id="ARBA00023172"/>
    </source>
</evidence>
<dbReference type="InterPro" id="IPR011010">
    <property type="entry name" value="DNA_brk_join_enz"/>
</dbReference>
<dbReference type="PROSITE" id="PS51898">
    <property type="entry name" value="TYR_RECOMBINASE"/>
    <property type="match status" value="1"/>
</dbReference>
<comment type="subcellular location">
    <subcellularLocation>
        <location evidence="1 11">Cytoplasm</location>
    </subcellularLocation>
</comment>
<dbReference type="PANTHER" id="PTHR30349:SF90">
    <property type="entry name" value="TYROSINE RECOMBINASE XERD"/>
    <property type="match status" value="1"/>
</dbReference>
<comment type="similarity">
    <text evidence="2 11">Belongs to the 'phage' integrase family. XerD subfamily.</text>
</comment>
<dbReference type="EMBL" id="FNCE01000005">
    <property type="protein sequence ID" value="SDG08943.1"/>
    <property type="molecule type" value="Genomic_DNA"/>
</dbReference>
<keyword evidence="8 11" id="KW-0238">DNA-binding</keyword>
<dbReference type="InterPro" id="IPR004107">
    <property type="entry name" value="Integrase_SAM-like_N"/>
</dbReference>
<keyword evidence="10 11" id="KW-0131">Cell cycle</keyword>
<keyword evidence="6 11" id="KW-0159">Chromosome partition</keyword>
<evidence type="ECO:0000313" key="15">
    <source>
        <dbReference type="Proteomes" id="UP000199415"/>
    </source>
</evidence>
<dbReference type="NCBIfam" id="NF001399">
    <property type="entry name" value="PRK00283.1"/>
    <property type="match status" value="1"/>
</dbReference>
<comment type="function">
    <text evidence="11">Site-specific tyrosine recombinase, which acts by catalyzing the cutting and rejoining of the recombining DNA molecules. The XerC-XerD complex is essential to convert dimers of the bacterial chromosome into monomers to permit their segregation at cell division. It also contributes to the segregational stability of plasmids.</text>
</comment>
<evidence type="ECO:0000256" key="2">
    <source>
        <dbReference type="ARBA" id="ARBA00010450"/>
    </source>
</evidence>
<feature type="active site" evidence="11">
    <location>
        <position position="251"/>
    </location>
</feature>
<feature type="active site" evidence="11">
    <location>
        <position position="174"/>
    </location>
</feature>
<dbReference type="Gene3D" id="1.10.150.130">
    <property type="match status" value="1"/>
</dbReference>
<accession>A0A1G7RDX6</accession>
<proteinExistence type="inferred from homology"/>
<evidence type="ECO:0000256" key="5">
    <source>
        <dbReference type="ARBA" id="ARBA00022618"/>
    </source>
</evidence>
<feature type="domain" description="Core-binding (CB)" evidence="13">
    <location>
        <begin position="3"/>
        <end position="88"/>
    </location>
</feature>
<dbReference type="PROSITE" id="PS51900">
    <property type="entry name" value="CB"/>
    <property type="match status" value="1"/>
</dbReference>
<evidence type="ECO:0000256" key="1">
    <source>
        <dbReference type="ARBA" id="ARBA00004496"/>
    </source>
</evidence>
<dbReference type="GO" id="GO:0005737">
    <property type="term" value="C:cytoplasm"/>
    <property type="evidence" value="ECO:0007669"/>
    <property type="project" value="UniProtKB-SubCell"/>
</dbReference>
<feature type="active site" evidence="11">
    <location>
        <position position="248"/>
    </location>
</feature>
<keyword evidence="4 11" id="KW-0963">Cytoplasm</keyword>
<gene>
    <name evidence="11" type="primary">xerD</name>
    <name evidence="14" type="ORF">SAMN05216241_10596</name>
</gene>
<dbReference type="AlphaFoldDB" id="A0A1G7RDX6"/>
<evidence type="ECO:0000259" key="12">
    <source>
        <dbReference type="PROSITE" id="PS51898"/>
    </source>
</evidence>
<evidence type="ECO:0000259" key="13">
    <source>
        <dbReference type="PROSITE" id="PS51900"/>
    </source>
</evidence>
<keyword evidence="9 11" id="KW-0233">DNA recombination</keyword>
<dbReference type="InterPro" id="IPR002104">
    <property type="entry name" value="Integrase_catalytic"/>
</dbReference>
<dbReference type="CDD" id="cd00798">
    <property type="entry name" value="INT_XerDC_C"/>
    <property type="match status" value="1"/>
</dbReference>
<dbReference type="InterPro" id="IPR050090">
    <property type="entry name" value="Tyrosine_recombinase_XerCD"/>
</dbReference>
<dbReference type="InterPro" id="IPR010998">
    <property type="entry name" value="Integrase_recombinase_N"/>
</dbReference>